<keyword evidence="2" id="KW-1185">Reference proteome</keyword>
<comment type="caution">
    <text evidence="1">The sequence shown here is derived from an EMBL/GenBank/DDBJ whole genome shotgun (WGS) entry which is preliminary data.</text>
</comment>
<dbReference type="RefSeq" id="WP_179814657.1">
    <property type="nucleotide sequence ID" value="NZ_JACBZD010000001.1"/>
</dbReference>
<gene>
    <name evidence="1" type="ORF">FHU37_002962</name>
</gene>
<evidence type="ECO:0000313" key="2">
    <source>
        <dbReference type="Proteomes" id="UP000567795"/>
    </source>
</evidence>
<name>A0A852ZUS0_9ACTN</name>
<dbReference type="Proteomes" id="UP000567795">
    <property type="component" value="Unassembled WGS sequence"/>
</dbReference>
<reference evidence="1 2" key="1">
    <citation type="submission" date="2020-07" db="EMBL/GenBank/DDBJ databases">
        <title>Sequencing the genomes of 1000 actinobacteria strains.</title>
        <authorList>
            <person name="Klenk H.-P."/>
        </authorList>
    </citation>
    <scope>NUCLEOTIDE SEQUENCE [LARGE SCALE GENOMIC DNA]</scope>
    <source>
        <strain evidence="1 2">DSM 42178</strain>
    </source>
</reference>
<evidence type="ECO:0000313" key="1">
    <source>
        <dbReference type="EMBL" id="NYI06019.1"/>
    </source>
</evidence>
<sequence length="99" mass="10998">MQQQVTPASTDPFAPFGGYEQELRAMVTDMAPRLFAVVQEYGERQDARIAAWGLAFRDHVEVVGCGGAYHLNLASTDSAARLFVRPQTRSRILWLDEAA</sequence>
<dbReference type="EMBL" id="JACBZD010000001">
    <property type="protein sequence ID" value="NYI06019.1"/>
    <property type="molecule type" value="Genomic_DNA"/>
</dbReference>
<proteinExistence type="predicted"/>
<organism evidence="1 2">
    <name type="scientific">Allostreptomyces psammosilenae</name>
    <dbReference type="NCBI Taxonomy" id="1892865"/>
    <lineage>
        <taxon>Bacteria</taxon>
        <taxon>Bacillati</taxon>
        <taxon>Actinomycetota</taxon>
        <taxon>Actinomycetes</taxon>
        <taxon>Kitasatosporales</taxon>
        <taxon>Streptomycetaceae</taxon>
        <taxon>Allostreptomyces</taxon>
    </lineage>
</organism>
<protein>
    <submittedName>
        <fullName evidence="1">Uncharacterized protein</fullName>
    </submittedName>
</protein>
<accession>A0A852ZUS0</accession>
<dbReference type="AlphaFoldDB" id="A0A852ZUS0"/>